<protein>
    <submittedName>
        <fullName evidence="2">VOC family protein</fullName>
    </submittedName>
</protein>
<evidence type="ECO:0000313" key="3">
    <source>
        <dbReference type="Proteomes" id="UP001596233"/>
    </source>
</evidence>
<evidence type="ECO:0000259" key="1">
    <source>
        <dbReference type="PROSITE" id="PS51819"/>
    </source>
</evidence>
<dbReference type="EMBL" id="JBHSTE010000003">
    <property type="protein sequence ID" value="MFC6332994.1"/>
    <property type="molecule type" value="Genomic_DNA"/>
</dbReference>
<dbReference type="InterPro" id="IPR037523">
    <property type="entry name" value="VOC_core"/>
</dbReference>
<evidence type="ECO:0000313" key="2">
    <source>
        <dbReference type="EMBL" id="MFC6332994.1"/>
    </source>
</evidence>
<dbReference type="Proteomes" id="UP001596233">
    <property type="component" value="Unassembled WGS sequence"/>
</dbReference>
<comment type="caution">
    <text evidence="2">The sequence shown here is derived from an EMBL/GenBank/DDBJ whole genome shotgun (WGS) entry which is preliminary data.</text>
</comment>
<dbReference type="InterPro" id="IPR004360">
    <property type="entry name" value="Glyas_Fos-R_dOase_dom"/>
</dbReference>
<dbReference type="Pfam" id="PF00903">
    <property type="entry name" value="Glyoxalase"/>
    <property type="match status" value="1"/>
</dbReference>
<organism evidence="2 3">
    <name type="scientific">Paenibacillus septentrionalis</name>
    <dbReference type="NCBI Taxonomy" id="429342"/>
    <lineage>
        <taxon>Bacteria</taxon>
        <taxon>Bacillati</taxon>
        <taxon>Bacillota</taxon>
        <taxon>Bacilli</taxon>
        <taxon>Bacillales</taxon>
        <taxon>Paenibacillaceae</taxon>
        <taxon>Paenibacillus</taxon>
    </lineage>
</organism>
<name>A0ABW1V6A4_9BACL</name>
<feature type="domain" description="VOC" evidence="1">
    <location>
        <begin position="147"/>
        <end position="270"/>
    </location>
</feature>
<dbReference type="RefSeq" id="WP_379233995.1">
    <property type="nucleotide sequence ID" value="NZ_JBHSTE010000003.1"/>
</dbReference>
<dbReference type="InterPro" id="IPR029068">
    <property type="entry name" value="Glyas_Bleomycin-R_OHBP_Dase"/>
</dbReference>
<accession>A0ABW1V6A4</accession>
<sequence>MSSVPNLYFDGQLIDVQWGNEKIVAEWFAKYFGWSIQRQEQWKVDPRCEDGQMTQMEWGTWIISYIAMEQLPHHYAARSGADGNIRLCFRIKELQAKHHLFQQAGIQVTPIYNGAGPTTYFDFWVPGEGFRLTLQEDRSIESMDSVLPSWIRIGVIDLDQSVEWLTKHLGMKITADHADQGYMLMSLKLNHLDGDSLWVIEQDAQASINKADSQVQPICWIQERDEFFRYHQFLIDSGVETSDIGGFVTRGMVSFHCYDPNGNRYNFSSM</sequence>
<dbReference type="Gene3D" id="3.10.180.10">
    <property type="entry name" value="2,3-Dihydroxybiphenyl 1,2-Dioxygenase, domain 1"/>
    <property type="match status" value="1"/>
</dbReference>
<reference evidence="3" key="1">
    <citation type="journal article" date="2019" name="Int. J. Syst. Evol. Microbiol.">
        <title>The Global Catalogue of Microorganisms (GCM) 10K type strain sequencing project: providing services to taxonomists for standard genome sequencing and annotation.</title>
        <authorList>
            <consortium name="The Broad Institute Genomics Platform"/>
            <consortium name="The Broad Institute Genome Sequencing Center for Infectious Disease"/>
            <person name="Wu L."/>
            <person name="Ma J."/>
        </authorList>
    </citation>
    <scope>NUCLEOTIDE SEQUENCE [LARGE SCALE GENOMIC DNA]</scope>
    <source>
        <strain evidence="3">PCU 280</strain>
    </source>
</reference>
<gene>
    <name evidence="2" type="ORF">ACFP56_10200</name>
</gene>
<keyword evidence="3" id="KW-1185">Reference proteome</keyword>
<dbReference type="CDD" id="cd06587">
    <property type="entry name" value="VOC"/>
    <property type="match status" value="1"/>
</dbReference>
<dbReference type="PROSITE" id="PS51819">
    <property type="entry name" value="VOC"/>
    <property type="match status" value="1"/>
</dbReference>
<dbReference type="SUPFAM" id="SSF54593">
    <property type="entry name" value="Glyoxalase/Bleomycin resistance protein/Dihydroxybiphenyl dioxygenase"/>
    <property type="match status" value="1"/>
</dbReference>
<proteinExistence type="predicted"/>